<keyword evidence="3 4" id="KW-0440">LIM domain</keyword>
<name>A0A2T9ZDL4_9FUNG</name>
<comment type="caution">
    <text evidence="7">The sequence shown here is derived from an EMBL/GenBank/DDBJ whole genome shotgun (WGS) entry which is preliminary data.</text>
</comment>
<feature type="compositionally biased region" description="Polar residues" evidence="5">
    <location>
        <begin position="1533"/>
        <end position="1552"/>
    </location>
</feature>
<feature type="region of interest" description="Disordered" evidence="5">
    <location>
        <begin position="208"/>
        <end position="281"/>
    </location>
</feature>
<dbReference type="Pfam" id="PF00412">
    <property type="entry name" value="LIM"/>
    <property type="match status" value="2"/>
</dbReference>
<dbReference type="SMART" id="SM00132">
    <property type="entry name" value="LIM"/>
    <property type="match status" value="2"/>
</dbReference>
<feature type="compositionally biased region" description="Pro residues" evidence="5">
    <location>
        <begin position="985"/>
        <end position="1001"/>
    </location>
</feature>
<feature type="region of interest" description="Disordered" evidence="5">
    <location>
        <begin position="1340"/>
        <end position="1377"/>
    </location>
</feature>
<evidence type="ECO:0000313" key="7">
    <source>
        <dbReference type="EMBL" id="PVV02671.1"/>
    </source>
</evidence>
<feature type="compositionally biased region" description="Polar residues" evidence="5">
    <location>
        <begin position="672"/>
        <end position="685"/>
    </location>
</feature>
<protein>
    <recommendedName>
        <fullName evidence="6">LIM zinc-binding domain-containing protein</fullName>
    </recommendedName>
</protein>
<dbReference type="EMBL" id="MBFS01000359">
    <property type="protein sequence ID" value="PVV02671.1"/>
    <property type="molecule type" value="Genomic_DNA"/>
</dbReference>
<feature type="region of interest" description="Disordered" evidence="5">
    <location>
        <begin position="127"/>
        <end position="163"/>
    </location>
</feature>
<evidence type="ECO:0000256" key="2">
    <source>
        <dbReference type="ARBA" id="ARBA00022833"/>
    </source>
</evidence>
<feature type="compositionally biased region" description="Basic and acidic residues" evidence="5">
    <location>
        <begin position="1282"/>
        <end position="1298"/>
    </location>
</feature>
<feature type="compositionally biased region" description="Low complexity" evidence="5">
    <location>
        <begin position="241"/>
        <end position="259"/>
    </location>
</feature>
<feature type="compositionally biased region" description="Polar residues" evidence="5">
    <location>
        <begin position="1003"/>
        <end position="1013"/>
    </location>
</feature>
<evidence type="ECO:0000313" key="8">
    <source>
        <dbReference type="Proteomes" id="UP000245609"/>
    </source>
</evidence>
<keyword evidence="2 4" id="KW-0862">Zinc</keyword>
<dbReference type="Gene3D" id="2.10.110.10">
    <property type="entry name" value="Cysteine Rich Protein"/>
    <property type="match status" value="2"/>
</dbReference>
<feature type="compositionally biased region" description="Low complexity" evidence="5">
    <location>
        <begin position="1359"/>
        <end position="1368"/>
    </location>
</feature>
<feature type="region of interest" description="Disordered" evidence="5">
    <location>
        <begin position="923"/>
        <end position="1013"/>
    </location>
</feature>
<keyword evidence="8" id="KW-1185">Reference proteome</keyword>
<feature type="compositionally biased region" description="Basic and acidic residues" evidence="5">
    <location>
        <begin position="1472"/>
        <end position="1493"/>
    </location>
</feature>
<feature type="compositionally biased region" description="Low complexity" evidence="5">
    <location>
        <begin position="745"/>
        <end position="766"/>
    </location>
</feature>
<proteinExistence type="predicted"/>
<feature type="region of interest" description="Disordered" evidence="5">
    <location>
        <begin position="1465"/>
        <end position="1503"/>
    </location>
</feature>
<evidence type="ECO:0000256" key="3">
    <source>
        <dbReference type="ARBA" id="ARBA00023038"/>
    </source>
</evidence>
<dbReference type="PROSITE" id="PS50023">
    <property type="entry name" value="LIM_DOMAIN_2"/>
    <property type="match status" value="2"/>
</dbReference>
<reference evidence="7 8" key="1">
    <citation type="journal article" date="2018" name="MBio">
        <title>Comparative Genomics Reveals the Core Gene Toolbox for the Fungus-Insect Symbiosis.</title>
        <authorList>
            <person name="Wang Y."/>
            <person name="Stata M."/>
            <person name="Wang W."/>
            <person name="Stajich J.E."/>
            <person name="White M.M."/>
            <person name="Moncalvo J.M."/>
        </authorList>
    </citation>
    <scope>NUCLEOTIDE SEQUENCE [LARGE SCALE GENOMIC DNA]</scope>
    <source>
        <strain evidence="7 8">SC-DP-2</strain>
    </source>
</reference>
<keyword evidence="1 4" id="KW-0479">Metal-binding</keyword>
<feature type="region of interest" description="Disordered" evidence="5">
    <location>
        <begin position="745"/>
        <end position="768"/>
    </location>
</feature>
<feature type="region of interest" description="Disordered" evidence="5">
    <location>
        <begin position="1282"/>
        <end position="1301"/>
    </location>
</feature>
<dbReference type="Proteomes" id="UP000245609">
    <property type="component" value="Unassembled WGS sequence"/>
</dbReference>
<accession>A0A2T9ZDL4</accession>
<feature type="region of interest" description="Disordered" evidence="5">
    <location>
        <begin position="653"/>
        <end position="685"/>
    </location>
</feature>
<dbReference type="InterPro" id="IPR001781">
    <property type="entry name" value="Znf_LIM"/>
</dbReference>
<evidence type="ECO:0000256" key="5">
    <source>
        <dbReference type="SAM" id="MobiDB-lite"/>
    </source>
</evidence>
<gene>
    <name evidence="7" type="ORF">BB560_002871</name>
</gene>
<feature type="domain" description="LIM zinc-binding" evidence="6">
    <location>
        <begin position="1135"/>
        <end position="1193"/>
    </location>
</feature>
<evidence type="ECO:0000259" key="6">
    <source>
        <dbReference type="PROSITE" id="PS50023"/>
    </source>
</evidence>
<feature type="compositionally biased region" description="Low complexity" evidence="5">
    <location>
        <begin position="141"/>
        <end position="151"/>
    </location>
</feature>
<dbReference type="PANTHER" id="PTHR46074">
    <property type="entry name" value="CYSTEINE-RICH PROTEIN CRIP FAMILY MEMBER"/>
    <property type="match status" value="1"/>
</dbReference>
<feature type="compositionally biased region" description="Polar residues" evidence="5">
    <location>
        <begin position="1340"/>
        <end position="1349"/>
    </location>
</feature>
<feature type="compositionally biased region" description="Polar residues" evidence="5">
    <location>
        <begin position="131"/>
        <end position="140"/>
    </location>
</feature>
<feature type="region of interest" description="Disordered" evidence="5">
    <location>
        <begin position="1533"/>
        <end position="1566"/>
    </location>
</feature>
<feature type="non-terminal residue" evidence="7">
    <location>
        <position position="1"/>
    </location>
</feature>
<feature type="region of interest" description="Disordered" evidence="5">
    <location>
        <begin position="1620"/>
        <end position="1663"/>
    </location>
</feature>
<evidence type="ECO:0000256" key="4">
    <source>
        <dbReference type="PROSITE-ProRule" id="PRU00125"/>
    </source>
</evidence>
<feature type="domain" description="LIM zinc-binding" evidence="6">
    <location>
        <begin position="1387"/>
        <end position="1447"/>
    </location>
</feature>
<dbReference type="CDD" id="cd08368">
    <property type="entry name" value="LIM"/>
    <property type="match status" value="1"/>
</dbReference>
<dbReference type="OrthoDB" id="8062037at2759"/>
<evidence type="ECO:0000256" key="1">
    <source>
        <dbReference type="ARBA" id="ARBA00022723"/>
    </source>
</evidence>
<feature type="compositionally biased region" description="Polar residues" evidence="5">
    <location>
        <begin position="208"/>
        <end position="228"/>
    </location>
</feature>
<dbReference type="PANTHER" id="PTHR46074:SF5">
    <property type="entry name" value="LIM DOMAIN-CONTAINING PROTEIN C"/>
    <property type="match status" value="1"/>
</dbReference>
<feature type="compositionally biased region" description="Basic and acidic residues" evidence="5">
    <location>
        <begin position="1632"/>
        <end position="1643"/>
    </location>
</feature>
<organism evidence="7 8">
    <name type="scientific">Smittium megazygosporum</name>
    <dbReference type="NCBI Taxonomy" id="133381"/>
    <lineage>
        <taxon>Eukaryota</taxon>
        <taxon>Fungi</taxon>
        <taxon>Fungi incertae sedis</taxon>
        <taxon>Zoopagomycota</taxon>
        <taxon>Kickxellomycotina</taxon>
        <taxon>Harpellomycetes</taxon>
        <taxon>Harpellales</taxon>
        <taxon>Legeriomycetaceae</taxon>
        <taxon>Smittium</taxon>
    </lineage>
</organism>
<dbReference type="GO" id="GO:0046872">
    <property type="term" value="F:metal ion binding"/>
    <property type="evidence" value="ECO:0007669"/>
    <property type="project" value="UniProtKB-KW"/>
</dbReference>
<dbReference type="STRING" id="133381.A0A2T9ZDL4"/>
<sequence>GLWRRTPDLDIGGTDQSSEISIGLPDTNYCSEVLSSGEIVGLFQAIEKLELKSNSESELNPDAILWISKYINEIIALGNKKIDTVSLRESISPYTYNIIVSGDLTPHTANGDLKVLIELKRKPLDKAPFSSPASQSCKNISTSSPSLLPPTENEISGSGKPLSLEISNPNTNINVEDSSYVKLNFDPQSLAPSDPIIISSPQFPIKPTSTSNLPVTRSPDQISPALNSSDKELVLKGGGPSSSPLENSSSSNLRKTLSSDFEKPTSPLPTPRETKKNNKLDPPSYIFQAESLFPNAEDGISIDRSESIRSSLSAKRSLRRVGSFDSSKDATIKSIKESLTRNLILNSGIFEALPTKKDSLSSDSSLETKKTELLGLEGGGLELQCPSSAPSSPVHHTNSSMSFVYSDNIPSNAFSGRTDGYINRYFDKEWLESYMRELNRRYRFIGLESSELEDVLLKTYKLQSSSKYQNSFHNSSGPNQNILSSLFYNTDSNTEKSSNSSVSSPQVSHIVYKEKIAKSPAFSSANVNPVKSHSSVCSEHQISSDNQSTASCSESQFHNSHSYESGIPPMRPHTHNMRNALSGLSSSSPPVNIPPITEFTKNVNDNLKNLQSRHSLDSDQLKKDFEDRKPFISHVQRTKPHFCESLNTESIRNSVENIRPEHSTDSIYGGASNPSQSEKAQSPVLYSTATSVSSAGEHKSLLSARHNASSLTLKQKYSDVSSTLSHQANDIRTFHAKLETANSSTSSINSSLMQPNRNSLSNRSPSVASITPKRLSMASLIPTDLIEKISKSSTGSDAAKSHKPKDLIPRMNSEYLNVLERTGGIPNVSASVYNISRSGISENNQSISSNYNRLSKSSFFPNSIQASSIHTASFHSSASEIYDLKTRRSGNLYNNSISQSDINSTARSIESLASKAHSISAIASKQKSTNDSPSYAIKPPRVEDYDSSQASGSLPDLSKVSNTRSKQARPEIAPKNDASSMSAIPKPPTPLFGRFPTPPPQAYIQSTDIPPSQQNINASRVESVNNSGLTDSASTLMDALKKGMMHLPKVEEQEFESENESRRDNKRFVPINGSDSILVTELRGGGNPHLSYPKKPSSIAPSESVSCVPFRRKADRASFEMPAKPDSESSNEINPNCVVCGLPVDNHDSEPGNYVHLDCLKCITCNKKLDPDGCHFIDGHIFCGQHFEEYFPAGTFSQGSAENKFESQDSIDILNKQHSAKNKDGAVQSSSQIVGGGKNITRNEFPFPEFKFGRGSYQDMPMMSFANFDDFIGFMDKRKGEINSRDKPLTDFELSGRSDKKRVQKVEKETAVTPHGSQWLTERHISEELKTNVLEKKTLISSPNRTVPRNSKPDSVIYGGSRSPAGRRGPTKSPSVVNDSYDSETFVECDKCGRGIHPLEQVVFKGHNYHKKCFRCSECMRVVRAEKGAIIDGRLYCFYHASPNISRNGSLLKRNKSKSMGNIREISQFQGRKPEQSEHNYKESKRVDDENNRGHKPLPSIPYRSIPVQRDLEYGPSGIPRSVNQMNHGFQNSRNVNRGGNVSGAGNVTNSGMRPYSDQGGNKRYSDSFSQQNIIMNKYLDPRGPSIAENMYIMPESAQALMRSNYAIGPSGAVSTTSGFNPFDEEFAPQQKIEKNKAEKDYMRVPNRNRSNSYGNNKFGGYNPNYNNRVPQFQGNWARTKPMVSSPLAIYKSTASNFSSSDSMVSGFGNTDRHIKEINDSFMAQRNGYTR</sequence>